<sequence length="680" mass="75925">MGCSLPVTPKVTNLEIRADWDGNSRHPLDIRVSFEVAGTPNALLQLIDLRSPTIELKKAIAHRIGHSEKCYSYEPELGSPLYSPVTPTKTIPIIDVDEDDDTDSESGQTTVIHLASERSSPVVEDTYENRMIGGLDGAGDQGEPQYEQDSRDDEDNPETISYIEPYSWLVDPKIFISEDYLFFRNPINALPGPYKIILTASVMLSTRGSSKGWHELVISGLPRCRGGDSGFFLFQVPDEVGLELRTTNLCRFDIVEDCFCAEFTGDLLIPFRRCSPKYYGALRSFTVDYDIRTDIAPLGEDNLSGISVTYHAVCSLKTHNFCYMTQKCTFPIHIEGGPAGMFKCKLQPPQHVGIPIIHLETPSHNGHLPGVTQVEIICPPRDLKLFILKWTLNLPGRSSIWLPKIYRALSRPYGRESDYLRSSISRTIISGHQYQGSDDGFKNLSEFSTYPEVDVMSDSRLEVVPWHQHPDKIMEPCSPPEIYDQSLSKSEKEAATVQRWVLTNILVLTLVALFLGLSMDQSADIKSRLAVPSWAHTHQEDAQEQQLDGPNGKFSVIRDGLNCSAGAEAMRLSRVGQALAPAGNRGQHITTSLHNMESHRLFGSIGDLGKRFQAVTDRVVSSNMRESSIPKVDIYREMSEDGNPRVKPSTNRSQTSEVKSFRDKLDYLLGWRGPSATGSW</sequence>
<comment type="caution">
    <text evidence="2">The sequence shown here is derived from an EMBL/GenBank/DDBJ whole genome shotgun (WGS) entry which is preliminary data.</text>
</comment>
<feature type="compositionally biased region" description="Polar residues" evidence="1">
    <location>
        <begin position="648"/>
        <end position="658"/>
    </location>
</feature>
<evidence type="ECO:0000256" key="1">
    <source>
        <dbReference type="SAM" id="MobiDB-lite"/>
    </source>
</evidence>
<evidence type="ECO:0000313" key="3">
    <source>
        <dbReference type="Proteomes" id="UP001583193"/>
    </source>
</evidence>
<accession>A0ABR3X5S2</accession>
<dbReference type="Proteomes" id="UP001583193">
    <property type="component" value="Unassembled WGS sequence"/>
</dbReference>
<feature type="region of interest" description="Disordered" evidence="1">
    <location>
        <begin position="131"/>
        <end position="158"/>
    </location>
</feature>
<name>A0ABR3X5S2_9EURO</name>
<organism evidence="2 3">
    <name type="scientific">Paecilomyces lecythidis</name>
    <dbReference type="NCBI Taxonomy" id="3004212"/>
    <lineage>
        <taxon>Eukaryota</taxon>
        <taxon>Fungi</taxon>
        <taxon>Dikarya</taxon>
        <taxon>Ascomycota</taxon>
        <taxon>Pezizomycotina</taxon>
        <taxon>Eurotiomycetes</taxon>
        <taxon>Eurotiomycetidae</taxon>
        <taxon>Eurotiales</taxon>
        <taxon>Thermoascaceae</taxon>
        <taxon>Paecilomyces</taxon>
    </lineage>
</organism>
<evidence type="ECO:0000313" key="2">
    <source>
        <dbReference type="EMBL" id="KAL1870990.1"/>
    </source>
</evidence>
<keyword evidence="3" id="KW-1185">Reference proteome</keyword>
<protein>
    <submittedName>
        <fullName evidence="2">Uncharacterized protein</fullName>
    </submittedName>
</protein>
<feature type="region of interest" description="Disordered" evidence="1">
    <location>
        <begin position="638"/>
        <end position="658"/>
    </location>
</feature>
<dbReference type="EMBL" id="JAVDPF010000029">
    <property type="protein sequence ID" value="KAL1870990.1"/>
    <property type="molecule type" value="Genomic_DNA"/>
</dbReference>
<reference evidence="2 3" key="1">
    <citation type="journal article" date="2024" name="IMA Fungus">
        <title>IMA Genome - F19 : A genome assembly and annotation guide to empower mycologists, including annotated draft genome sequences of Ceratocystis pirilliformis, Diaporthe australafricana, Fusarium ophioides, Paecilomyces lecythidis, and Sporothrix stenoceras.</title>
        <authorList>
            <person name="Aylward J."/>
            <person name="Wilson A.M."/>
            <person name="Visagie C.M."/>
            <person name="Spraker J."/>
            <person name="Barnes I."/>
            <person name="Buitendag C."/>
            <person name="Ceriani C."/>
            <person name="Del Mar Angel L."/>
            <person name="du Plessis D."/>
            <person name="Fuchs T."/>
            <person name="Gasser K."/>
            <person name="Kramer D."/>
            <person name="Li W."/>
            <person name="Munsamy K."/>
            <person name="Piso A."/>
            <person name="Price J.L."/>
            <person name="Sonnekus B."/>
            <person name="Thomas C."/>
            <person name="van der Nest A."/>
            <person name="van Dijk A."/>
            <person name="van Heerden A."/>
            <person name="van Vuuren N."/>
            <person name="Yilmaz N."/>
            <person name="Duong T.A."/>
            <person name="van der Merwe N.A."/>
            <person name="Wingfield M.J."/>
            <person name="Wingfield B.D."/>
        </authorList>
    </citation>
    <scope>NUCLEOTIDE SEQUENCE [LARGE SCALE GENOMIC DNA]</scope>
    <source>
        <strain evidence="2 3">CMW 18167</strain>
    </source>
</reference>
<gene>
    <name evidence="2" type="ORF">Plec18167_007297</name>
</gene>
<proteinExistence type="predicted"/>